<sequence length="652" mass="70212">MTSIKVNVSQHPVKSVTVFQSSTAEVGRIFSLDLTAGQNTVEITGLPSCIDTESVRVTGLGSGARLFDVVSTIKKSASFGDADASDSIRELKRKKKSLEDERRVLLSEARFLSSYSQTLSSQYVSPDDALEFLDTFSTREKDGVQNISDLTERILDLDTLIWEEMGKKQGEACGHVAVVIVAKSDCTVELKLMYLVTGASWEPCYDLYATTVNGQPAPSVSLHYRARIIQSTGEHWTNSSLTLSTSSSQALRNASIPDIKLLKLRKRSPFMSVPQIQVTVRIIPVSKLLQNVEPENQQTQQPSTTTFGPPGVGAAARGVASMTDHSIRSRGRASYANPTEDAVNPQPAAAALGGGIAAGQAIPAALDQNGEFTFVEAGESEAERVASQDGPITEGSAAVVRSSPLATAYRVEGSATIPSDGLAHKVFVAALDFSVEMSHVCVPRVRAAVFIETKIKNTSEYNLLPGPVSVLLDDSYVSKFALQSTGTNDSFTCTLGVDTSLRVTYERSRKTIKEEQRAFADTTKKTTVTVRAKVENRHTSDIPTLVVREAIPTTEDEQFKVVLKQPEGLATAKEGEEVAVTDAGDSKKILPGWKVRWSKAMDGKGGESEGKFEWFGGLAAGKTTTLAAEWEVRVPVGVVWDEVVQHVAGSTT</sequence>
<dbReference type="InterPro" id="IPR037291">
    <property type="entry name" value="DUF4139"/>
</dbReference>
<evidence type="ECO:0000313" key="5">
    <source>
        <dbReference type="EMBL" id="GBE90100.1"/>
    </source>
</evidence>
<dbReference type="Pfam" id="PF13598">
    <property type="entry name" value="DUF4139"/>
    <property type="match status" value="1"/>
</dbReference>
<gene>
    <name evidence="5" type="ORF">SCP_1801240</name>
</gene>
<dbReference type="AlphaFoldDB" id="A0A401H6V5"/>
<evidence type="ECO:0000259" key="3">
    <source>
        <dbReference type="Pfam" id="PF13598"/>
    </source>
</evidence>
<dbReference type="STRING" id="139825.A0A401H6V5"/>
<feature type="coiled-coil region" evidence="1">
    <location>
        <begin position="81"/>
        <end position="108"/>
    </location>
</feature>
<dbReference type="EMBL" id="BFAD01000018">
    <property type="protein sequence ID" value="GBE90100.1"/>
    <property type="molecule type" value="Genomic_DNA"/>
</dbReference>
<comment type="caution">
    <text evidence="5">The sequence shown here is derived from an EMBL/GenBank/DDBJ whole genome shotgun (WGS) entry which is preliminary data.</text>
</comment>
<dbReference type="InterPro" id="IPR011935">
    <property type="entry name" value="CHP02231"/>
</dbReference>
<organism evidence="5 6">
    <name type="scientific">Sparassis crispa</name>
    <dbReference type="NCBI Taxonomy" id="139825"/>
    <lineage>
        <taxon>Eukaryota</taxon>
        <taxon>Fungi</taxon>
        <taxon>Dikarya</taxon>
        <taxon>Basidiomycota</taxon>
        <taxon>Agaricomycotina</taxon>
        <taxon>Agaricomycetes</taxon>
        <taxon>Polyporales</taxon>
        <taxon>Sparassidaceae</taxon>
        <taxon>Sparassis</taxon>
    </lineage>
</organism>
<feature type="region of interest" description="Disordered" evidence="2">
    <location>
        <begin position="318"/>
        <end position="342"/>
    </location>
</feature>
<feature type="domain" description="DUF4139" evidence="3">
    <location>
        <begin position="190"/>
        <end position="635"/>
    </location>
</feature>
<dbReference type="InterPro" id="IPR025554">
    <property type="entry name" value="DUF4140"/>
</dbReference>
<dbReference type="NCBIfam" id="TIGR02231">
    <property type="entry name" value="mucoidy inhibitor MuiA family protein"/>
    <property type="match status" value="1"/>
</dbReference>
<evidence type="ECO:0000259" key="4">
    <source>
        <dbReference type="Pfam" id="PF13600"/>
    </source>
</evidence>
<accession>A0A401H6V5</accession>
<reference evidence="5 6" key="1">
    <citation type="journal article" date="2018" name="Sci. Rep.">
        <title>Genome sequence of the cauliflower mushroom Sparassis crispa (Hanabiratake) and its association with beneficial usage.</title>
        <authorList>
            <person name="Kiyama R."/>
            <person name="Furutani Y."/>
            <person name="Kawaguchi K."/>
            <person name="Nakanishi T."/>
        </authorList>
    </citation>
    <scope>NUCLEOTIDE SEQUENCE [LARGE SCALE GENOMIC DNA]</scope>
</reference>
<feature type="domain" description="DUF4140" evidence="4">
    <location>
        <begin position="16"/>
        <end position="112"/>
    </location>
</feature>
<protein>
    <recommendedName>
        <fullName evidence="7">Protein F37C4.5</fullName>
    </recommendedName>
</protein>
<name>A0A401H6V5_9APHY</name>
<keyword evidence="6" id="KW-1185">Reference proteome</keyword>
<dbReference type="PANTHER" id="PTHR31005:SF8">
    <property type="entry name" value="DUF4139 DOMAIN-CONTAINING PROTEIN"/>
    <property type="match status" value="1"/>
</dbReference>
<dbReference type="InParanoid" id="A0A401H6V5"/>
<proteinExistence type="predicted"/>
<evidence type="ECO:0000313" key="6">
    <source>
        <dbReference type="Proteomes" id="UP000287166"/>
    </source>
</evidence>
<evidence type="ECO:0008006" key="7">
    <source>
        <dbReference type="Google" id="ProtNLM"/>
    </source>
</evidence>
<dbReference type="Proteomes" id="UP000287166">
    <property type="component" value="Unassembled WGS sequence"/>
</dbReference>
<keyword evidence="1" id="KW-0175">Coiled coil</keyword>
<dbReference type="PANTHER" id="PTHR31005">
    <property type="entry name" value="DUF4139 DOMAIN-CONTAINING PROTEIN"/>
    <property type="match status" value="1"/>
</dbReference>
<evidence type="ECO:0000256" key="1">
    <source>
        <dbReference type="SAM" id="Coils"/>
    </source>
</evidence>
<dbReference type="OrthoDB" id="10068793at2759"/>
<dbReference type="RefSeq" id="XP_027621013.1">
    <property type="nucleotide sequence ID" value="XM_027765212.1"/>
</dbReference>
<evidence type="ECO:0000256" key="2">
    <source>
        <dbReference type="SAM" id="MobiDB-lite"/>
    </source>
</evidence>
<dbReference type="Pfam" id="PF13600">
    <property type="entry name" value="DUF4140"/>
    <property type="match status" value="1"/>
</dbReference>
<dbReference type="GeneID" id="38787017"/>